<dbReference type="RefSeq" id="WP_057824180.1">
    <property type="nucleotide sequence ID" value="NZ_AZFX01000038.1"/>
</dbReference>
<dbReference type="Proteomes" id="UP000051315">
    <property type="component" value="Unassembled WGS sequence"/>
</dbReference>
<feature type="transmembrane region" description="Helical" evidence="1">
    <location>
        <begin position="133"/>
        <end position="155"/>
    </location>
</feature>
<feature type="transmembrane region" description="Helical" evidence="1">
    <location>
        <begin position="194"/>
        <end position="215"/>
    </location>
</feature>
<evidence type="ECO:0000313" key="2">
    <source>
        <dbReference type="EMBL" id="KRM10396.1"/>
    </source>
</evidence>
<protein>
    <submittedName>
        <fullName evidence="2">Uncharacterized protein</fullName>
    </submittedName>
</protein>
<dbReference type="AlphaFoldDB" id="A0A0R1W772"/>
<feature type="transmembrane region" description="Helical" evidence="1">
    <location>
        <begin position="63"/>
        <end position="81"/>
    </location>
</feature>
<proteinExistence type="predicted"/>
<name>A0A0R1W772_9LACO</name>
<dbReference type="STRING" id="1423735.FC15_GL001370"/>
<reference evidence="2 3" key="1">
    <citation type="journal article" date="2015" name="Genome Announc.">
        <title>Expanding the biotechnology potential of lactobacilli through comparative genomics of 213 strains and associated genera.</title>
        <authorList>
            <person name="Sun Z."/>
            <person name="Harris H.M."/>
            <person name="McCann A."/>
            <person name="Guo C."/>
            <person name="Argimon S."/>
            <person name="Zhang W."/>
            <person name="Yang X."/>
            <person name="Jeffery I.B."/>
            <person name="Cooney J.C."/>
            <person name="Kagawa T.F."/>
            <person name="Liu W."/>
            <person name="Song Y."/>
            <person name="Salvetti E."/>
            <person name="Wrobel A."/>
            <person name="Rasinkangas P."/>
            <person name="Parkhill J."/>
            <person name="Rea M.C."/>
            <person name="O'Sullivan O."/>
            <person name="Ritari J."/>
            <person name="Douillard F.P."/>
            <person name="Paul Ross R."/>
            <person name="Yang R."/>
            <person name="Briner A.E."/>
            <person name="Felis G.E."/>
            <person name="de Vos W.M."/>
            <person name="Barrangou R."/>
            <person name="Klaenhammer T.R."/>
            <person name="Caufield P.W."/>
            <person name="Cui Y."/>
            <person name="Zhang H."/>
            <person name="O'Toole P.W."/>
        </authorList>
    </citation>
    <scope>NUCLEOTIDE SEQUENCE [LARGE SCALE GENOMIC DNA]</scope>
    <source>
        <strain evidence="2 3">DSM 17758</strain>
    </source>
</reference>
<evidence type="ECO:0000313" key="3">
    <source>
        <dbReference type="Proteomes" id="UP000051315"/>
    </source>
</evidence>
<gene>
    <name evidence="2" type="ORF">FC15_GL001370</name>
</gene>
<dbReference type="PATRIC" id="fig|1423735.3.peg.1417"/>
<keyword evidence="1" id="KW-1133">Transmembrane helix</keyword>
<feature type="transmembrane region" description="Helical" evidence="1">
    <location>
        <begin position="162"/>
        <end position="182"/>
    </location>
</feature>
<evidence type="ECO:0000256" key="1">
    <source>
        <dbReference type="SAM" id="Phobius"/>
    </source>
</evidence>
<accession>A0A0R1W772</accession>
<comment type="caution">
    <text evidence="2">The sequence shown here is derived from an EMBL/GenBank/DDBJ whole genome shotgun (WGS) entry which is preliminary data.</text>
</comment>
<organism evidence="2 3">
    <name type="scientific">Lapidilactobacillus concavus DSM 17758</name>
    <dbReference type="NCBI Taxonomy" id="1423735"/>
    <lineage>
        <taxon>Bacteria</taxon>
        <taxon>Bacillati</taxon>
        <taxon>Bacillota</taxon>
        <taxon>Bacilli</taxon>
        <taxon>Lactobacillales</taxon>
        <taxon>Lactobacillaceae</taxon>
        <taxon>Lapidilactobacillus</taxon>
    </lineage>
</organism>
<keyword evidence="1" id="KW-0472">Membrane</keyword>
<keyword evidence="1" id="KW-0812">Transmembrane</keyword>
<sequence>MVSQSEGFFNPKNLMVLKRNACLFYGRPKFRLLLLIVPILLMVIAGGRSVFYGISITALPKSVPYYWLIQLIMPLLIMGESSRRLFRHDIILSPRVSLNHYLLDNLLIVGSFSLLIWISYGLASFIFLNHALFWSYFGLHLLFINSIYSLLAVLFKPTMVILVGLILSVFNVFSGDISFLNLTMIARFSVPDVWVGLFELCLILGGLLVLVRWAFNRIDYTL</sequence>
<feature type="transmembrane region" description="Helical" evidence="1">
    <location>
        <begin position="102"/>
        <end position="127"/>
    </location>
</feature>
<feature type="transmembrane region" description="Helical" evidence="1">
    <location>
        <begin position="32"/>
        <end position="51"/>
    </location>
</feature>
<keyword evidence="3" id="KW-1185">Reference proteome</keyword>
<dbReference type="EMBL" id="AZFX01000038">
    <property type="protein sequence ID" value="KRM10396.1"/>
    <property type="molecule type" value="Genomic_DNA"/>
</dbReference>